<dbReference type="PANTHER" id="PTHR47163:SF2">
    <property type="entry name" value="SI:DKEY-17M8.2"/>
    <property type="match status" value="1"/>
</dbReference>
<organism evidence="2 3">
    <name type="scientific">Frankliniella fusca</name>
    <dbReference type="NCBI Taxonomy" id="407009"/>
    <lineage>
        <taxon>Eukaryota</taxon>
        <taxon>Metazoa</taxon>
        <taxon>Ecdysozoa</taxon>
        <taxon>Arthropoda</taxon>
        <taxon>Hexapoda</taxon>
        <taxon>Insecta</taxon>
        <taxon>Pterygota</taxon>
        <taxon>Neoptera</taxon>
        <taxon>Paraneoptera</taxon>
        <taxon>Thysanoptera</taxon>
        <taxon>Terebrantia</taxon>
        <taxon>Thripoidea</taxon>
        <taxon>Thripidae</taxon>
        <taxon>Frankliniella</taxon>
    </lineage>
</organism>
<protein>
    <submittedName>
        <fullName evidence="2">Transposase-like protein</fullName>
    </submittedName>
</protein>
<dbReference type="EMBL" id="JAHWGI010001439">
    <property type="protein sequence ID" value="KAK3932709.1"/>
    <property type="molecule type" value="Genomic_DNA"/>
</dbReference>
<dbReference type="AlphaFoldDB" id="A0AAE1I556"/>
<dbReference type="InterPro" id="IPR024445">
    <property type="entry name" value="Tnp_ISXO2-like"/>
</dbReference>
<evidence type="ECO:0000313" key="3">
    <source>
        <dbReference type="Proteomes" id="UP001219518"/>
    </source>
</evidence>
<gene>
    <name evidence="2" type="ORF">KUF71_002679</name>
</gene>
<sequence>MEGLNLQKLFVRGQGSDLEYLKWLHEAGVLTSEYICPNCVRPMVLGAKNRCQDGFVWRCNRCNTTRSVRVGSWFAESKISLRKIMLITYMRVYKFSQEHIMREADISNKIVVDWFSFCREVCVEIMLKQHEPIGGPEKIVEIDETLCNKRKYNKGKKKVCQQWVFGGVEQGSNKCFLVKVDKRDARTLIPLIVKNVLPGTTIYSDSWKAYETLGPRGFRHLQVNHSVTFKEGEVCTNTVEGMWALVKRSFPRCNRQKAIFDSYLAEFMFRRRWLSEGDKFAMFLEKIKVVYKPKTADDLNSDTETAESE</sequence>
<feature type="domain" description="ISXO2-like transposase" evidence="1">
    <location>
        <begin position="132"/>
        <end position="272"/>
    </location>
</feature>
<evidence type="ECO:0000259" key="1">
    <source>
        <dbReference type="SMART" id="SM01126"/>
    </source>
</evidence>
<keyword evidence="3" id="KW-1185">Reference proteome</keyword>
<proteinExistence type="predicted"/>
<dbReference type="Pfam" id="PF12762">
    <property type="entry name" value="DDE_Tnp_IS1595"/>
    <property type="match status" value="1"/>
</dbReference>
<name>A0AAE1I556_9NEOP</name>
<comment type="caution">
    <text evidence="2">The sequence shown here is derived from an EMBL/GenBank/DDBJ whole genome shotgun (WGS) entry which is preliminary data.</text>
</comment>
<dbReference type="PANTHER" id="PTHR47163">
    <property type="entry name" value="DDE_TNP_IS1595 DOMAIN-CONTAINING PROTEIN"/>
    <property type="match status" value="1"/>
</dbReference>
<dbReference type="SMART" id="SM01126">
    <property type="entry name" value="DDE_Tnp_IS1595"/>
    <property type="match status" value="1"/>
</dbReference>
<dbReference type="Proteomes" id="UP001219518">
    <property type="component" value="Unassembled WGS sequence"/>
</dbReference>
<dbReference type="InterPro" id="IPR053164">
    <property type="entry name" value="IS1016-like_transposase"/>
</dbReference>
<reference evidence="2" key="2">
    <citation type="journal article" date="2023" name="BMC Genomics">
        <title>Pest status, molecular evolution, and epigenetic factors derived from the genome assembly of Frankliniella fusca, a thysanopteran phytovirus vector.</title>
        <authorList>
            <person name="Catto M.A."/>
            <person name="Labadie P.E."/>
            <person name="Jacobson A.L."/>
            <person name="Kennedy G.G."/>
            <person name="Srinivasan R."/>
            <person name="Hunt B.G."/>
        </authorList>
    </citation>
    <scope>NUCLEOTIDE SEQUENCE</scope>
    <source>
        <strain evidence="2">PL_HMW_Pooled</strain>
    </source>
</reference>
<dbReference type="NCBIfam" id="NF033547">
    <property type="entry name" value="transpos_IS1595"/>
    <property type="match status" value="1"/>
</dbReference>
<evidence type="ECO:0000313" key="2">
    <source>
        <dbReference type="EMBL" id="KAK3932709.1"/>
    </source>
</evidence>
<reference evidence="2" key="1">
    <citation type="submission" date="2021-07" db="EMBL/GenBank/DDBJ databases">
        <authorList>
            <person name="Catto M.A."/>
            <person name="Jacobson A."/>
            <person name="Kennedy G."/>
            <person name="Labadie P."/>
            <person name="Hunt B.G."/>
            <person name="Srinivasan R."/>
        </authorList>
    </citation>
    <scope>NUCLEOTIDE SEQUENCE</scope>
    <source>
        <strain evidence="2">PL_HMW_Pooled</strain>
        <tissue evidence="2">Head</tissue>
    </source>
</reference>
<accession>A0AAE1I556</accession>